<evidence type="ECO:0000313" key="3">
    <source>
        <dbReference type="Proteomes" id="UP000806378"/>
    </source>
</evidence>
<dbReference type="Pfam" id="PF14299">
    <property type="entry name" value="PP2"/>
    <property type="match status" value="1"/>
</dbReference>
<comment type="caution">
    <text evidence="2">The sequence shown here is derived from an EMBL/GenBank/DDBJ whole genome shotgun (WGS) entry which is preliminary data.</text>
</comment>
<gene>
    <name evidence="2" type="ORF">BT93_L2885</name>
</gene>
<dbReference type="Proteomes" id="UP000806378">
    <property type="component" value="Unassembled WGS sequence"/>
</dbReference>
<dbReference type="GO" id="GO:0030246">
    <property type="term" value="F:carbohydrate binding"/>
    <property type="evidence" value="ECO:0007669"/>
    <property type="project" value="InterPro"/>
</dbReference>
<dbReference type="AlphaFoldDB" id="A0A8T0CNV4"/>
<dbReference type="EMBL" id="MU090743">
    <property type="protein sequence ID" value="KAF7847515.1"/>
    <property type="molecule type" value="Genomic_DNA"/>
</dbReference>
<dbReference type="PANTHER" id="PTHR48478">
    <property type="entry name" value="LECTIN-LIKE"/>
    <property type="match status" value="1"/>
</dbReference>
<protein>
    <submittedName>
        <fullName evidence="2">Uncharacterized protein</fullName>
    </submittedName>
</protein>
<feature type="compositionally biased region" description="Polar residues" evidence="1">
    <location>
        <begin position="27"/>
        <end position="41"/>
    </location>
</feature>
<proteinExistence type="predicted"/>
<dbReference type="PANTHER" id="PTHR48478:SF1">
    <property type="entry name" value="LECTIN-LIKE"/>
    <property type="match status" value="1"/>
</dbReference>
<dbReference type="OrthoDB" id="533833at2759"/>
<organism evidence="2 3">
    <name type="scientific">Corymbia citriodora subsp. variegata</name>
    <dbReference type="NCBI Taxonomy" id="360336"/>
    <lineage>
        <taxon>Eukaryota</taxon>
        <taxon>Viridiplantae</taxon>
        <taxon>Streptophyta</taxon>
        <taxon>Embryophyta</taxon>
        <taxon>Tracheophyta</taxon>
        <taxon>Spermatophyta</taxon>
        <taxon>Magnoliopsida</taxon>
        <taxon>eudicotyledons</taxon>
        <taxon>Gunneridae</taxon>
        <taxon>Pentapetalae</taxon>
        <taxon>rosids</taxon>
        <taxon>malvids</taxon>
        <taxon>Myrtales</taxon>
        <taxon>Myrtaceae</taxon>
        <taxon>Myrtoideae</taxon>
        <taxon>Eucalypteae</taxon>
        <taxon>Corymbia</taxon>
    </lineage>
</organism>
<dbReference type="InterPro" id="IPR052147">
    <property type="entry name" value="PP2-like/Lectin"/>
</dbReference>
<evidence type="ECO:0000313" key="2">
    <source>
        <dbReference type="EMBL" id="KAF7847515.1"/>
    </source>
</evidence>
<dbReference type="Gramene" id="rna-gnl|WGS:JABURB|Cocit.L2885.1">
    <property type="protein sequence ID" value="cds-KAF7847515.1"/>
    <property type="gene ID" value="gene-BT93_L2885"/>
</dbReference>
<name>A0A8T0CNV4_CORYI</name>
<reference evidence="2" key="1">
    <citation type="submission" date="2020-05" db="EMBL/GenBank/DDBJ databases">
        <title>WGS assembly of Corymbia citriodora subspecies variegata.</title>
        <authorList>
            <person name="Barry K."/>
            <person name="Hundley H."/>
            <person name="Shu S."/>
            <person name="Jenkins J."/>
            <person name="Grimwood J."/>
            <person name="Baten A."/>
        </authorList>
    </citation>
    <scope>NUCLEOTIDE SEQUENCE</scope>
    <source>
        <strain evidence="2">CV2-018</strain>
    </source>
</reference>
<dbReference type="InterPro" id="IPR025886">
    <property type="entry name" value="PP2-like"/>
</dbReference>
<feature type="region of interest" description="Disordered" evidence="1">
    <location>
        <begin position="20"/>
        <end position="44"/>
    </location>
</feature>
<keyword evidence="3" id="KW-1185">Reference proteome</keyword>
<sequence length="266" mass="30491">MLATGRLWFEHLRHKLPETSAAGEALDSSQSTNEEGAQNGMSRRRKPPLISLAMLRRVMGDDIASLRRRELSRRVYAGVLLKDDQKQGKQQEQPYTHEYWVHKDLNKSCWMVLAKFLQIDAHDSKSWRWTEEMEPCYSGNERLPVAELVGVHGLDIKGKCKTIVLSPRTMYTVTIVMKMMCESHRWKFPVNLSLELQDGSKQGRTESLDMLEEDKWTPVLIGEFETTPKTVGEISFSLTQTEKGWKPGLCIKGVVFTPTTEKKPPR</sequence>
<accession>A0A8T0CNV4</accession>
<evidence type="ECO:0000256" key="1">
    <source>
        <dbReference type="SAM" id="MobiDB-lite"/>
    </source>
</evidence>